<name>A0AAD6CTQ7_9EURO</name>
<dbReference type="AlphaFoldDB" id="A0AAD6CTQ7"/>
<dbReference type="Proteomes" id="UP001220324">
    <property type="component" value="Unassembled WGS sequence"/>
</dbReference>
<accession>A0AAD6CTQ7</accession>
<evidence type="ECO:0000313" key="2">
    <source>
        <dbReference type="Proteomes" id="UP001220324"/>
    </source>
</evidence>
<organism evidence="1 2">
    <name type="scientific">Penicillium frequentans</name>
    <dbReference type="NCBI Taxonomy" id="3151616"/>
    <lineage>
        <taxon>Eukaryota</taxon>
        <taxon>Fungi</taxon>
        <taxon>Dikarya</taxon>
        <taxon>Ascomycota</taxon>
        <taxon>Pezizomycotina</taxon>
        <taxon>Eurotiomycetes</taxon>
        <taxon>Eurotiomycetidae</taxon>
        <taxon>Eurotiales</taxon>
        <taxon>Aspergillaceae</taxon>
        <taxon>Penicillium</taxon>
    </lineage>
</organism>
<protein>
    <submittedName>
        <fullName evidence="1">Uncharacterized protein</fullName>
    </submittedName>
</protein>
<gene>
    <name evidence="1" type="ORF">N7494_008070</name>
</gene>
<sequence>MAAVALVDNEPFGPTDYHNKGVSLSPEDHSARVLGLVKASWLDWLQKANMFSTIFFDGMVQQGRGDGILAYGSLKNIDIRVTEDHQWKDGPFKTERNREIRYTMKYNVDIKMVIVKGVEPPQVSGRPPALHLQETNW</sequence>
<evidence type="ECO:0000313" key="1">
    <source>
        <dbReference type="EMBL" id="KAJ5538591.1"/>
    </source>
</evidence>
<dbReference type="EMBL" id="JAQIZZ010000006">
    <property type="protein sequence ID" value="KAJ5538591.1"/>
    <property type="molecule type" value="Genomic_DNA"/>
</dbReference>
<reference evidence="1 2" key="1">
    <citation type="journal article" date="2023" name="IMA Fungus">
        <title>Comparative genomic study of the Penicillium genus elucidates a diverse pangenome and 15 lateral gene transfer events.</title>
        <authorList>
            <person name="Petersen C."/>
            <person name="Sorensen T."/>
            <person name="Nielsen M.R."/>
            <person name="Sondergaard T.E."/>
            <person name="Sorensen J.L."/>
            <person name="Fitzpatrick D.A."/>
            <person name="Frisvad J.C."/>
            <person name="Nielsen K.L."/>
        </authorList>
    </citation>
    <scope>NUCLEOTIDE SEQUENCE [LARGE SCALE GENOMIC DNA]</scope>
    <source>
        <strain evidence="1 2">IBT 35679</strain>
    </source>
</reference>
<keyword evidence="2" id="KW-1185">Reference proteome</keyword>
<comment type="caution">
    <text evidence="1">The sequence shown here is derived from an EMBL/GenBank/DDBJ whole genome shotgun (WGS) entry which is preliminary data.</text>
</comment>
<proteinExistence type="predicted"/>